<evidence type="ECO:0000256" key="2">
    <source>
        <dbReference type="ARBA" id="ARBA00022729"/>
    </source>
</evidence>
<dbReference type="PANTHER" id="PTHR30035">
    <property type="entry name" value="LIPOPROTEIN VACJ-RELATED"/>
    <property type="match status" value="1"/>
</dbReference>
<dbReference type="RefSeq" id="WP_166221974.1">
    <property type="nucleotide sequence ID" value="NZ_CP049801.1"/>
</dbReference>
<dbReference type="GO" id="GO:0120010">
    <property type="term" value="P:intermembrane phospholipid transfer"/>
    <property type="evidence" value="ECO:0007669"/>
    <property type="project" value="TreeGrafter"/>
</dbReference>
<evidence type="ECO:0000313" key="6">
    <source>
        <dbReference type="Proteomes" id="UP000502297"/>
    </source>
</evidence>
<name>A0A6G8RT88_9GAMM</name>
<feature type="compositionally biased region" description="Low complexity" evidence="3">
    <location>
        <begin position="34"/>
        <end position="43"/>
    </location>
</feature>
<dbReference type="AlphaFoldDB" id="A0A6G8RT88"/>
<dbReference type="EMBL" id="CP049801">
    <property type="protein sequence ID" value="QIO05087.1"/>
    <property type="molecule type" value="Genomic_DNA"/>
</dbReference>
<keyword evidence="6" id="KW-1185">Reference proteome</keyword>
<evidence type="ECO:0000313" key="5">
    <source>
        <dbReference type="EMBL" id="QIO05087.1"/>
    </source>
</evidence>
<gene>
    <name evidence="5" type="ORF">G8E00_03415</name>
</gene>
<comment type="similarity">
    <text evidence="1">Belongs to the MlaA family.</text>
</comment>
<proteinExistence type="inferred from homology"/>
<keyword evidence="5" id="KW-0449">Lipoprotein</keyword>
<feature type="chain" id="PRO_5026234666" evidence="4">
    <location>
        <begin position="23"/>
        <end position="316"/>
    </location>
</feature>
<feature type="signal peptide" evidence="4">
    <location>
        <begin position="1"/>
        <end position="22"/>
    </location>
</feature>
<keyword evidence="2 4" id="KW-0732">Signal</keyword>
<dbReference type="GO" id="GO:0016020">
    <property type="term" value="C:membrane"/>
    <property type="evidence" value="ECO:0007669"/>
    <property type="project" value="InterPro"/>
</dbReference>
<reference evidence="5 6" key="1">
    <citation type="submission" date="2020-03" db="EMBL/GenBank/DDBJ databases">
        <authorList>
            <person name="Zhu W."/>
        </authorList>
    </citation>
    <scope>NUCLEOTIDE SEQUENCE [LARGE SCALE GENOMIC DNA]</scope>
    <source>
        <strain evidence="5 6">323-1</strain>
    </source>
</reference>
<evidence type="ECO:0000256" key="4">
    <source>
        <dbReference type="SAM" id="SignalP"/>
    </source>
</evidence>
<evidence type="ECO:0000256" key="3">
    <source>
        <dbReference type="SAM" id="MobiDB-lite"/>
    </source>
</evidence>
<dbReference type="Pfam" id="PF04333">
    <property type="entry name" value="MlaA"/>
    <property type="match status" value="1"/>
</dbReference>
<sequence length="316" mass="35175">MRRINLLWASMFIAGLSAHVSAQTSDKAYIENSSIENNSPSNNLGTKTEQNATSSEALTIDDDKSVRHPRLEALKELKGIKIDDLKVNATAAQEDHVKDPLQPLNRQIYDLNDYIDQKFARPVALQYKAKVPSDVRGSYRGFRKNMGEPWNAINQAAQGRFVRAVKSLGRFTLNTVTTLGLADPASRLGLETEEESLGTTLGYYGVPSGPYLMLPVLGPSTFRDGFGRIVDSQGRLQKYVFQKDRVYYGDYLAGGIDSRAQLLDVEDVLQGDKYAALRDIYLQRKAFEIAEKKGVQQDSDLFINDDLDETATADPQ</sequence>
<feature type="region of interest" description="Disordered" evidence="3">
    <location>
        <begin position="34"/>
        <end position="54"/>
    </location>
</feature>
<dbReference type="PRINTS" id="PR01805">
    <property type="entry name" value="VACJLIPOPROT"/>
</dbReference>
<evidence type="ECO:0000256" key="1">
    <source>
        <dbReference type="ARBA" id="ARBA00010634"/>
    </source>
</evidence>
<dbReference type="Proteomes" id="UP000502297">
    <property type="component" value="Chromosome"/>
</dbReference>
<feature type="compositionally biased region" description="Polar residues" evidence="3">
    <location>
        <begin position="44"/>
        <end position="54"/>
    </location>
</feature>
<protein>
    <submittedName>
        <fullName evidence="5">VacJ family lipoprotein</fullName>
    </submittedName>
</protein>
<dbReference type="InterPro" id="IPR007428">
    <property type="entry name" value="MlaA"/>
</dbReference>
<organism evidence="5 6">
    <name type="scientific">Acinetobacter shaoyimingii</name>
    <dbReference type="NCBI Taxonomy" id="2715164"/>
    <lineage>
        <taxon>Bacteria</taxon>
        <taxon>Pseudomonadati</taxon>
        <taxon>Pseudomonadota</taxon>
        <taxon>Gammaproteobacteria</taxon>
        <taxon>Moraxellales</taxon>
        <taxon>Moraxellaceae</taxon>
        <taxon>Acinetobacter</taxon>
    </lineage>
</organism>
<dbReference type="KEGG" id="asha:G8E00_03415"/>
<dbReference type="PANTHER" id="PTHR30035:SF3">
    <property type="entry name" value="INTERMEMBRANE PHOSPHOLIPID TRANSPORT SYSTEM LIPOPROTEIN MLAA"/>
    <property type="match status" value="1"/>
</dbReference>
<accession>A0A6G8RT88</accession>